<sequence length="116" mass="13531">MEKCYCIKRELDLFTTSPIPLAIDRSSIVEIHPVASISDNNTIEFLISDEKRDPGFERMSPKERVRAGVFLPITDNLVAKLNKRRDCYEVLNTRFEIFRNLHEKDQEVTKQAKYLA</sequence>
<protein>
    <submittedName>
        <fullName evidence="1">Uncharacterized protein</fullName>
    </submittedName>
</protein>
<dbReference type="Proteomes" id="UP000887159">
    <property type="component" value="Unassembled WGS sequence"/>
</dbReference>
<reference evidence="1" key="1">
    <citation type="submission" date="2020-08" db="EMBL/GenBank/DDBJ databases">
        <title>Multicomponent nature underlies the extraordinary mechanical properties of spider dragline silk.</title>
        <authorList>
            <person name="Kono N."/>
            <person name="Nakamura H."/>
            <person name="Mori M."/>
            <person name="Yoshida Y."/>
            <person name="Ohtoshi R."/>
            <person name="Malay A.D."/>
            <person name="Moran D.A.P."/>
            <person name="Tomita M."/>
            <person name="Numata K."/>
            <person name="Arakawa K."/>
        </authorList>
    </citation>
    <scope>NUCLEOTIDE SEQUENCE</scope>
</reference>
<dbReference type="EMBL" id="BMAU01021359">
    <property type="protein sequence ID" value="GFY22159.1"/>
    <property type="molecule type" value="Genomic_DNA"/>
</dbReference>
<proteinExistence type="predicted"/>
<dbReference type="AlphaFoldDB" id="A0A8X7B8E3"/>
<name>A0A8X7B8E3_TRICX</name>
<gene>
    <name evidence="1" type="ORF">TNCV_3298021</name>
</gene>
<evidence type="ECO:0000313" key="2">
    <source>
        <dbReference type="Proteomes" id="UP000887159"/>
    </source>
</evidence>
<comment type="caution">
    <text evidence="1">The sequence shown here is derived from an EMBL/GenBank/DDBJ whole genome shotgun (WGS) entry which is preliminary data.</text>
</comment>
<accession>A0A8X7B8E3</accession>
<organism evidence="1 2">
    <name type="scientific">Trichonephila clavipes</name>
    <name type="common">Golden silk orbweaver</name>
    <name type="synonym">Nephila clavipes</name>
    <dbReference type="NCBI Taxonomy" id="2585209"/>
    <lineage>
        <taxon>Eukaryota</taxon>
        <taxon>Metazoa</taxon>
        <taxon>Ecdysozoa</taxon>
        <taxon>Arthropoda</taxon>
        <taxon>Chelicerata</taxon>
        <taxon>Arachnida</taxon>
        <taxon>Araneae</taxon>
        <taxon>Araneomorphae</taxon>
        <taxon>Entelegynae</taxon>
        <taxon>Araneoidea</taxon>
        <taxon>Nephilidae</taxon>
        <taxon>Trichonephila</taxon>
    </lineage>
</organism>
<keyword evidence="2" id="KW-1185">Reference proteome</keyword>
<evidence type="ECO:0000313" key="1">
    <source>
        <dbReference type="EMBL" id="GFY22159.1"/>
    </source>
</evidence>